<sequence length="311" mass="33949">MGEAADAQACRLGLQNLGDGVGLRHVHFPHLMATPPEQWGVDWFEIISENFIDHAGYAAHVLERIAAHRPVVMHGVSLSIGSVAPLDRTYLRKLRELAERIRPAWISDHLCWTGVSGRNTHDLLPMPLTEQSLAHVAARVRAVQDYLGRPLILENPSSYLTFHSSRMSESEFLGRLAEATGCGLLLDVNNVHVSATNHGFDALAYIEELPAEYIVQVHLAGPSDCGTHLLDTHDQPVPAAVWPLYALSQERTGGVATLLEWDARIPSFPELLDELGKAKTARSGSMPMAADVRAVADGALSTPIDFQLSRA</sequence>
<dbReference type="Gene3D" id="3.20.20.150">
    <property type="entry name" value="Divalent-metal-dependent TIM barrel enzymes"/>
    <property type="match status" value="1"/>
</dbReference>
<evidence type="ECO:0000313" key="2">
    <source>
        <dbReference type="Proteomes" id="UP000235347"/>
    </source>
</evidence>
<keyword evidence="2" id="KW-1185">Reference proteome</keyword>
<comment type="caution">
    <text evidence="1">The sequence shown here is derived from an EMBL/GenBank/DDBJ whole genome shotgun (WGS) entry which is preliminary data.</text>
</comment>
<dbReference type="AlphaFoldDB" id="A0A2N7W9S6"/>
<dbReference type="SUPFAM" id="SSF51658">
    <property type="entry name" value="Xylose isomerase-like"/>
    <property type="match status" value="1"/>
</dbReference>
<dbReference type="PANTHER" id="PTHR42194">
    <property type="entry name" value="UPF0276 PROTEIN HI_1600"/>
    <property type="match status" value="1"/>
</dbReference>
<gene>
    <name evidence="1" type="ORF">C0Z19_07960</name>
</gene>
<dbReference type="PANTHER" id="PTHR42194:SF1">
    <property type="entry name" value="UPF0276 PROTEIN HI_1600"/>
    <property type="match status" value="1"/>
</dbReference>
<dbReference type="InterPro" id="IPR007801">
    <property type="entry name" value="MbnB/TglH/ChrH"/>
</dbReference>
<dbReference type="RefSeq" id="WP_102609253.1">
    <property type="nucleotide sequence ID" value="NZ_CADIKD010000008.1"/>
</dbReference>
<reference evidence="1 2" key="1">
    <citation type="submission" date="2018-01" db="EMBL/GenBank/DDBJ databases">
        <title>Whole genome analyses suggest that Burkholderia sensu lato contains two further novel genera in the rhizoxinica-symbiotica group Mycetohabitans gen. nov., and Trinickia gen. nov.: implications for the evolution of diazotrophy and nodulation in the Burkholderiaceae.</title>
        <authorList>
            <person name="Estrada-de los Santos P."/>
            <person name="Palmer M."/>
            <person name="Chavez-Ramirez B."/>
            <person name="Beukes C."/>
            <person name="Steenkamp E.T."/>
            <person name="Hirsch A.M."/>
            <person name="Manyaka P."/>
            <person name="Maluk M."/>
            <person name="Lafos M."/>
            <person name="Crook M."/>
            <person name="Gross E."/>
            <person name="Simon M.F."/>
            <person name="Bueno dos Reis Junior F."/>
            <person name="Poole P.S."/>
            <person name="Venter S.N."/>
            <person name="James E.K."/>
        </authorList>
    </citation>
    <scope>NUCLEOTIDE SEQUENCE [LARGE SCALE GENOMIC DNA]</scope>
    <source>
        <strain evidence="1 2">GP25-8</strain>
    </source>
</reference>
<organism evidence="1 2">
    <name type="scientific">Trinickia soli</name>
    <dbReference type="NCBI Taxonomy" id="380675"/>
    <lineage>
        <taxon>Bacteria</taxon>
        <taxon>Pseudomonadati</taxon>
        <taxon>Pseudomonadota</taxon>
        <taxon>Betaproteobacteria</taxon>
        <taxon>Burkholderiales</taxon>
        <taxon>Burkholderiaceae</taxon>
        <taxon>Trinickia</taxon>
    </lineage>
</organism>
<accession>A0A2N7W9S6</accession>
<dbReference type="Proteomes" id="UP000235347">
    <property type="component" value="Unassembled WGS sequence"/>
</dbReference>
<dbReference type="NCBIfam" id="NF003818">
    <property type="entry name" value="PRK05409.1"/>
    <property type="match status" value="1"/>
</dbReference>
<evidence type="ECO:0008006" key="3">
    <source>
        <dbReference type="Google" id="ProtNLM"/>
    </source>
</evidence>
<name>A0A2N7W9S6_9BURK</name>
<evidence type="ECO:0000313" key="1">
    <source>
        <dbReference type="EMBL" id="PMS26158.1"/>
    </source>
</evidence>
<protein>
    <recommendedName>
        <fullName evidence="3">DUF692 domain-containing protein</fullName>
    </recommendedName>
</protein>
<proteinExistence type="predicted"/>
<dbReference type="InterPro" id="IPR036237">
    <property type="entry name" value="Xyl_isomerase-like_sf"/>
</dbReference>
<dbReference type="EMBL" id="PNYB01000005">
    <property type="protein sequence ID" value="PMS26158.1"/>
    <property type="molecule type" value="Genomic_DNA"/>
</dbReference>
<dbReference type="Pfam" id="PF05114">
    <property type="entry name" value="MbnB_TglH_ChrH"/>
    <property type="match status" value="1"/>
</dbReference>